<sequence length="161" mass="19055">MNADITIRELTAEDYSEVSQGYQRLHKLHVEGRADIYKDMEQPLSLEEYVSMVQSREYITLAAESKEMFAGFLIAQRRTTPENPMLQRNTYFYIDALYVSDSYRRRGIGRALYTYLSGLAEEEKCSRIDLKVWDFNKDAVSFYKNMGFQMQCYNMEKRIKK</sequence>
<dbReference type="CDD" id="cd04301">
    <property type="entry name" value="NAT_SF"/>
    <property type="match status" value="1"/>
</dbReference>
<feature type="domain" description="N-acetyltransferase" evidence="3">
    <location>
        <begin position="5"/>
        <end position="161"/>
    </location>
</feature>
<evidence type="ECO:0000256" key="2">
    <source>
        <dbReference type="ARBA" id="ARBA00023315"/>
    </source>
</evidence>
<dbReference type="Gene3D" id="3.40.630.30">
    <property type="match status" value="1"/>
</dbReference>
<evidence type="ECO:0000313" key="4">
    <source>
        <dbReference type="EMBL" id="VYS86784.1"/>
    </source>
</evidence>
<keyword evidence="4" id="KW-0378">Hydrolase</keyword>
<keyword evidence="1 4" id="KW-0808">Transferase</keyword>
<dbReference type="RefSeq" id="WP_156353212.1">
    <property type="nucleotide sequence ID" value="NZ_CACRST010000009.1"/>
</dbReference>
<dbReference type="EC" id="2.3.1.-" evidence="4"/>
<dbReference type="Pfam" id="PF00583">
    <property type="entry name" value="Acetyltransf_1"/>
    <property type="match status" value="1"/>
</dbReference>
<protein>
    <submittedName>
        <fullName evidence="4">Protease synthase and sporulation negative regulatory protein PAI 1</fullName>
        <ecNumber evidence="4">2.3.1.-</ecNumber>
    </submittedName>
</protein>
<dbReference type="EMBL" id="CACRST010000009">
    <property type="protein sequence ID" value="VYS86784.1"/>
    <property type="molecule type" value="Genomic_DNA"/>
</dbReference>
<dbReference type="PANTHER" id="PTHR10545">
    <property type="entry name" value="DIAMINE N-ACETYLTRANSFERASE"/>
    <property type="match status" value="1"/>
</dbReference>
<proteinExistence type="predicted"/>
<dbReference type="AlphaFoldDB" id="A0A6N2S1D3"/>
<dbReference type="InterPro" id="IPR051016">
    <property type="entry name" value="Diverse_Substrate_AcTransf"/>
</dbReference>
<evidence type="ECO:0000259" key="3">
    <source>
        <dbReference type="PROSITE" id="PS51186"/>
    </source>
</evidence>
<keyword evidence="4" id="KW-0645">Protease</keyword>
<dbReference type="SUPFAM" id="SSF55729">
    <property type="entry name" value="Acyl-CoA N-acyltransferases (Nat)"/>
    <property type="match status" value="1"/>
</dbReference>
<dbReference type="InterPro" id="IPR000182">
    <property type="entry name" value="GNAT_dom"/>
</dbReference>
<gene>
    <name evidence="4" type="primary">paiA</name>
    <name evidence="4" type="ORF">BGLFYP119_00913</name>
</gene>
<keyword evidence="2 4" id="KW-0012">Acyltransferase</keyword>
<name>A0A6N2S1D3_9FIRM</name>
<dbReference type="GO" id="GO:0006508">
    <property type="term" value="P:proteolysis"/>
    <property type="evidence" value="ECO:0007669"/>
    <property type="project" value="UniProtKB-KW"/>
</dbReference>
<dbReference type="PROSITE" id="PS51186">
    <property type="entry name" value="GNAT"/>
    <property type="match status" value="1"/>
</dbReference>
<dbReference type="PANTHER" id="PTHR10545:SF29">
    <property type="entry name" value="GH14572P-RELATED"/>
    <property type="match status" value="1"/>
</dbReference>
<dbReference type="GO" id="GO:0008080">
    <property type="term" value="F:N-acetyltransferase activity"/>
    <property type="evidence" value="ECO:0007669"/>
    <property type="project" value="UniProtKB-ARBA"/>
</dbReference>
<accession>A0A6N2S1D3</accession>
<dbReference type="InterPro" id="IPR016181">
    <property type="entry name" value="Acyl_CoA_acyltransferase"/>
</dbReference>
<organism evidence="4">
    <name type="scientific">Blautia glucerasea</name>
    <dbReference type="NCBI Taxonomy" id="536633"/>
    <lineage>
        <taxon>Bacteria</taxon>
        <taxon>Bacillati</taxon>
        <taxon>Bacillota</taxon>
        <taxon>Clostridia</taxon>
        <taxon>Lachnospirales</taxon>
        <taxon>Lachnospiraceae</taxon>
        <taxon>Blautia</taxon>
    </lineage>
</organism>
<evidence type="ECO:0000256" key="1">
    <source>
        <dbReference type="ARBA" id="ARBA00022679"/>
    </source>
</evidence>
<reference evidence="4" key="1">
    <citation type="submission" date="2019-11" db="EMBL/GenBank/DDBJ databases">
        <authorList>
            <person name="Feng L."/>
        </authorList>
    </citation>
    <scope>NUCLEOTIDE SEQUENCE</scope>
    <source>
        <strain evidence="4">BgluceraseaLFYP119</strain>
    </source>
</reference>
<dbReference type="GO" id="GO:0008233">
    <property type="term" value="F:peptidase activity"/>
    <property type="evidence" value="ECO:0007669"/>
    <property type="project" value="UniProtKB-KW"/>
</dbReference>